<evidence type="ECO:0000313" key="1">
    <source>
        <dbReference type="EMBL" id="SAK99314.1"/>
    </source>
</evidence>
<sequence length="41" mass="4336">MIASTLRLPYTSVKRLVGSMSSVVLMIASTGVMPEPPENAT</sequence>
<organism evidence="1 2">
    <name type="scientific">Caballeronia glebae</name>
    <dbReference type="NCBI Taxonomy" id="1777143"/>
    <lineage>
        <taxon>Bacteria</taxon>
        <taxon>Pseudomonadati</taxon>
        <taxon>Pseudomonadota</taxon>
        <taxon>Betaproteobacteria</taxon>
        <taxon>Burkholderiales</taxon>
        <taxon>Burkholderiaceae</taxon>
        <taxon>Caballeronia</taxon>
    </lineage>
</organism>
<accession>A0A158DXN0</accession>
<dbReference type="EMBL" id="FCOJ02000175">
    <property type="protein sequence ID" value="SAK99314.1"/>
    <property type="molecule type" value="Genomic_DNA"/>
</dbReference>
<comment type="caution">
    <text evidence="1">The sequence shown here is derived from an EMBL/GenBank/DDBJ whole genome shotgun (WGS) entry which is preliminary data.</text>
</comment>
<keyword evidence="2" id="KW-1185">Reference proteome</keyword>
<dbReference type="AlphaFoldDB" id="A0A158DXN0"/>
<name>A0A158DXN0_9BURK</name>
<proteinExistence type="predicted"/>
<reference evidence="1" key="1">
    <citation type="submission" date="2016-01" db="EMBL/GenBank/DDBJ databases">
        <authorList>
            <person name="Peeters C."/>
        </authorList>
    </citation>
    <scope>NUCLEOTIDE SEQUENCE [LARGE SCALE GENOMIC DNA]</scope>
    <source>
        <strain evidence="1">LMG 29325</strain>
    </source>
</reference>
<evidence type="ECO:0000313" key="2">
    <source>
        <dbReference type="Proteomes" id="UP000054596"/>
    </source>
</evidence>
<protein>
    <submittedName>
        <fullName evidence="1">Uncharacterized protein</fullName>
    </submittedName>
</protein>
<dbReference type="Proteomes" id="UP000054596">
    <property type="component" value="Unassembled WGS sequence"/>
</dbReference>
<gene>
    <name evidence="1" type="ORF">AWB82_07282</name>
</gene>